<dbReference type="InterPro" id="IPR006016">
    <property type="entry name" value="UspA"/>
</dbReference>
<feature type="domain" description="Chromo" evidence="3">
    <location>
        <begin position="131"/>
        <end position="193"/>
    </location>
</feature>
<protein>
    <recommendedName>
        <fullName evidence="3">Chromo domain-containing protein</fullName>
    </recommendedName>
</protein>
<dbReference type="InterPro" id="IPR014729">
    <property type="entry name" value="Rossmann-like_a/b/a_fold"/>
</dbReference>
<dbReference type="Gene3D" id="3.40.50.620">
    <property type="entry name" value="HUPs"/>
    <property type="match status" value="1"/>
</dbReference>
<reference evidence="4" key="1">
    <citation type="submission" date="2020-07" db="EMBL/GenBank/DDBJ databases">
        <authorList>
            <person name="Lin J."/>
        </authorList>
    </citation>
    <scope>NUCLEOTIDE SEQUENCE</scope>
</reference>
<dbReference type="SMART" id="SM00298">
    <property type="entry name" value="CHROMO"/>
    <property type="match status" value="1"/>
</dbReference>
<dbReference type="Gene3D" id="2.40.50.40">
    <property type="match status" value="1"/>
</dbReference>
<sequence>MVAIDESECSNYALRWALSNLREAISSSPLVIFNAQPFATAGYMTAAAYGAPPPELILSIQEHQKKVSLALLEKAKVVCAEQGEHSLYVKKEKCYFALQETVFGPLSWWWPNRSLTERLNSSHPAISSVERRVDEILANRVWKLPSGTVEREFLIKWKNLPRAEASWEPEDALRHEEDKIKEYQQKTLADTSG</sequence>
<evidence type="ECO:0000313" key="4">
    <source>
        <dbReference type="EMBL" id="CAD1835000.1"/>
    </source>
</evidence>
<comment type="subcellular location">
    <subcellularLocation>
        <location evidence="1">Nucleus</location>
    </subcellularLocation>
</comment>
<dbReference type="InterPro" id="IPR023779">
    <property type="entry name" value="Chromodomain_CS"/>
</dbReference>
<dbReference type="PANTHER" id="PTHR31964:SF113">
    <property type="entry name" value="USPA DOMAIN-CONTAINING PROTEIN"/>
    <property type="match status" value="1"/>
</dbReference>
<organism evidence="4">
    <name type="scientific">Ananas comosus var. bracteatus</name>
    <name type="common">red pineapple</name>
    <dbReference type="NCBI Taxonomy" id="296719"/>
    <lineage>
        <taxon>Eukaryota</taxon>
        <taxon>Viridiplantae</taxon>
        <taxon>Streptophyta</taxon>
        <taxon>Embryophyta</taxon>
        <taxon>Tracheophyta</taxon>
        <taxon>Spermatophyta</taxon>
        <taxon>Magnoliopsida</taxon>
        <taxon>Liliopsida</taxon>
        <taxon>Poales</taxon>
        <taxon>Bromeliaceae</taxon>
        <taxon>Bromelioideae</taxon>
        <taxon>Ananas</taxon>
    </lineage>
</organism>
<dbReference type="PROSITE" id="PS00598">
    <property type="entry name" value="CHROMO_1"/>
    <property type="match status" value="1"/>
</dbReference>
<dbReference type="GO" id="GO:0005634">
    <property type="term" value="C:nucleus"/>
    <property type="evidence" value="ECO:0007669"/>
    <property type="project" value="UniProtKB-SubCell"/>
</dbReference>
<gene>
    <name evidence="4" type="ORF">CB5_LOCUS18211</name>
</gene>
<evidence type="ECO:0000259" key="3">
    <source>
        <dbReference type="PROSITE" id="PS50013"/>
    </source>
</evidence>
<dbReference type="Pfam" id="PF00385">
    <property type="entry name" value="Chromo"/>
    <property type="match status" value="1"/>
</dbReference>
<dbReference type="PANTHER" id="PTHR31964">
    <property type="entry name" value="ADENINE NUCLEOTIDE ALPHA HYDROLASES-LIKE SUPERFAMILY PROTEIN"/>
    <property type="match status" value="1"/>
</dbReference>
<dbReference type="SUPFAM" id="SSF54160">
    <property type="entry name" value="Chromo domain-like"/>
    <property type="match status" value="1"/>
</dbReference>
<dbReference type="PROSITE" id="PS50013">
    <property type="entry name" value="CHROMO_2"/>
    <property type="match status" value="1"/>
</dbReference>
<dbReference type="AlphaFoldDB" id="A0A6V7PVY0"/>
<accession>A0A6V7PVY0</accession>
<keyword evidence="2" id="KW-0539">Nucleus</keyword>
<dbReference type="InterPro" id="IPR016197">
    <property type="entry name" value="Chromo-like_dom_sf"/>
</dbReference>
<dbReference type="InterPro" id="IPR000953">
    <property type="entry name" value="Chromo/chromo_shadow_dom"/>
</dbReference>
<dbReference type="EMBL" id="LR862152">
    <property type="protein sequence ID" value="CAD1835000.1"/>
    <property type="molecule type" value="Genomic_DNA"/>
</dbReference>
<proteinExistence type="predicted"/>
<dbReference type="Pfam" id="PF00582">
    <property type="entry name" value="Usp"/>
    <property type="match status" value="1"/>
</dbReference>
<evidence type="ECO:0000256" key="2">
    <source>
        <dbReference type="ARBA" id="ARBA00023242"/>
    </source>
</evidence>
<dbReference type="InterPro" id="IPR023780">
    <property type="entry name" value="Chromo_domain"/>
</dbReference>
<name>A0A6V7PVY0_ANACO</name>
<evidence type="ECO:0000256" key="1">
    <source>
        <dbReference type="ARBA" id="ARBA00004123"/>
    </source>
</evidence>